<dbReference type="InterPro" id="IPR049945">
    <property type="entry name" value="AAA_22"/>
</dbReference>
<dbReference type="GO" id="GO:0006355">
    <property type="term" value="P:regulation of DNA-templated transcription"/>
    <property type="evidence" value="ECO:0007669"/>
    <property type="project" value="InterPro"/>
</dbReference>
<evidence type="ECO:0000256" key="2">
    <source>
        <dbReference type="ARBA" id="ARBA00023015"/>
    </source>
</evidence>
<evidence type="ECO:0000256" key="3">
    <source>
        <dbReference type="ARBA" id="ARBA00023125"/>
    </source>
</evidence>
<dbReference type="CDD" id="cd15831">
    <property type="entry name" value="BTAD"/>
    <property type="match status" value="1"/>
</dbReference>
<keyword evidence="4" id="KW-0804">Transcription</keyword>
<evidence type="ECO:0000259" key="6">
    <source>
        <dbReference type="SMART" id="SM00862"/>
    </source>
</evidence>
<feature type="domain" description="OmpR/PhoB-type" evidence="6">
    <location>
        <begin position="24"/>
        <end position="99"/>
    </location>
</feature>
<dbReference type="Gene3D" id="3.40.50.300">
    <property type="entry name" value="P-loop containing nucleotide triphosphate hydrolases"/>
    <property type="match status" value="1"/>
</dbReference>
<dbReference type="PANTHER" id="PTHR35807">
    <property type="entry name" value="TRANSCRIPTIONAL REGULATOR REDD-RELATED"/>
    <property type="match status" value="1"/>
</dbReference>
<comment type="caution">
    <text evidence="8">The sequence shown here is derived from an EMBL/GenBank/DDBJ whole genome shotgun (WGS) entry which is preliminary data.</text>
</comment>
<accession>A0A8J3S3X0</accession>
<organism evidence="8 9">
    <name type="scientific">Planobispora rosea</name>
    <dbReference type="NCBI Taxonomy" id="35762"/>
    <lineage>
        <taxon>Bacteria</taxon>
        <taxon>Bacillati</taxon>
        <taxon>Actinomycetota</taxon>
        <taxon>Actinomycetes</taxon>
        <taxon>Streptosporangiales</taxon>
        <taxon>Streptosporangiaceae</taxon>
        <taxon>Planobispora</taxon>
    </lineage>
</organism>
<dbReference type="RefSeq" id="WP_068926191.1">
    <property type="nucleotide sequence ID" value="NZ_BMQP01000020.1"/>
</dbReference>
<dbReference type="InterPro" id="IPR051677">
    <property type="entry name" value="AfsR-DnrI-RedD_regulator"/>
</dbReference>
<dbReference type="Pfam" id="PF00486">
    <property type="entry name" value="Trans_reg_C"/>
    <property type="match status" value="1"/>
</dbReference>
<gene>
    <name evidence="8" type="ORF">Pro02_40830</name>
</gene>
<reference evidence="8" key="1">
    <citation type="submission" date="2021-01" db="EMBL/GenBank/DDBJ databases">
        <title>Whole genome shotgun sequence of Planobispora rosea NBRC 15558.</title>
        <authorList>
            <person name="Komaki H."/>
            <person name="Tamura T."/>
        </authorList>
    </citation>
    <scope>NUCLEOTIDE SEQUENCE</scope>
    <source>
        <strain evidence="8">NBRC 15558</strain>
    </source>
</reference>
<dbReference type="InterPro" id="IPR011990">
    <property type="entry name" value="TPR-like_helical_dom_sf"/>
</dbReference>
<dbReference type="Pfam" id="PF13401">
    <property type="entry name" value="AAA_22"/>
    <property type="match status" value="1"/>
</dbReference>
<name>A0A8J3S3X0_PLARO</name>
<evidence type="ECO:0000256" key="5">
    <source>
        <dbReference type="SAM" id="MobiDB-lite"/>
    </source>
</evidence>
<dbReference type="EMBL" id="BOOI01000038">
    <property type="protein sequence ID" value="GIH85675.1"/>
    <property type="molecule type" value="Genomic_DNA"/>
</dbReference>
<evidence type="ECO:0000259" key="7">
    <source>
        <dbReference type="SMART" id="SM01043"/>
    </source>
</evidence>
<proteinExistence type="inferred from homology"/>
<comment type="similarity">
    <text evidence="1">Belongs to the AfsR/DnrI/RedD regulatory family.</text>
</comment>
<dbReference type="SMART" id="SM01043">
    <property type="entry name" value="BTAD"/>
    <property type="match status" value="1"/>
</dbReference>
<dbReference type="InterPro" id="IPR036388">
    <property type="entry name" value="WH-like_DNA-bd_sf"/>
</dbReference>
<keyword evidence="9" id="KW-1185">Reference proteome</keyword>
<dbReference type="AlphaFoldDB" id="A0A8J3S3X0"/>
<dbReference type="SUPFAM" id="SSF48452">
    <property type="entry name" value="TPR-like"/>
    <property type="match status" value="1"/>
</dbReference>
<dbReference type="PRINTS" id="PR00364">
    <property type="entry name" value="DISEASERSIST"/>
</dbReference>
<dbReference type="Proteomes" id="UP000655044">
    <property type="component" value="Unassembled WGS sequence"/>
</dbReference>
<dbReference type="InterPro" id="IPR005158">
    <property type="entry name" value="BTAD"/>
</dbReference>
<dbReference type="InterPro" id="IPR027417">
    <property type="entry name" value="P-loop_NTPase"/>
</dbReference>
<keyword evidence="2" id="KW-0805">Transcription regulation</keyword>
<dbReference type="Gene3D" id="1.10.10.10">
    <property type="entry name" value="Winged helix-like DNA-binding domain superfamily/Winged helix DNA-binding domain"/>
    <property type="match status" value="1"/>
</dbReference>
<sequence length="615" mass="66082">MTVDTTVPAYDFQILGPLRVCSEATPLSLPAPHPRMILAVLLLHNGELVPEARLLEQVWGHGTGSTTALRTAVSRLRAWLRERVGPVARVEHADGGYRLLLPDRLVDAARFRAAMAADVETADPHLRLTTLMAALDQWRGPVLDGAPDGVRQDSAARALDDDHAACLRRLALLAVPARVPELVLPRIRALARMRPFDEPLHTRLIELYAACGRPAEALMEYERLRSRLADELGIAPSADAQRAYLAVLNQDPPDMTGGSVPLPPSGGTAPERPPGDGWGHPVVPHQIPADVAGFTGREKQTAALLDHLGGPPTGRGPAATPIAAVTGPPGVGKTALAVHAAQRLAPVYPDGLLYADLRGSGSAPEPPIRVLGRFLRAFGVPGAAVPDDPAECAALYRSLTNDRRVLIVLDDAEGEAQVRPLLPASPSCGVIVTGRPRLVGVGGVRIVDLDRLDTDHAVELLAAVIGHERVNAEPEAATELVRLCDRLPLAVRICGARLAARPRWPLARLAAALREEDRRLDELSVADLDVRDALRQGYARLRPDVRQTLERLARRGPDEFTVGTVAAAYGLTSAAAEEHLEALVDLWLVTADVDHSGRPCYRMDDLTRLFVLRPG</sequence>
<protein>
    <submittedName>
        <fullName evidence="8">Uncharacterized protein</fullName>
    </submittedName>
</protein>
<dbReference type="SUPFAM" id="SSF46894">
    <property type="entry name" value="C-terminal effector domain of the bipartite response regulators"/>
    <property type="match status" value="1"/>
</dbReference>
<keyword evidence="3" id="KW-0238">DNA-binding</keyword>
<dbReference type="OrthoDB" id="5521887at2"/>
<dbReference type="GO" id="GO:0003677">
    <property type="term" value="F:DNA binding"/>
    <property type="evidence" value="ECO:0007669"/>
    <property type="project" value="UniProtKB-KW"/>
</dbReference>
<feature type="domain" description="Bacterial transcriptional activator" evidence="7">
    <location>
        <begin position="106"/>
        <end position="248"/>
    </location>
</feature>
<dbReference type="GO" id="GO:0043531">
    <property type="term" value="F:ADP binding"/>
    <property type="evidence" value="ECO:0007669"/>
    <property type="project" value="InterPro"/>
</dbReference>
<dbReference type="InterPro" id="IPR016032">
    <property type="entry name" value="Sig_transdc_resp-reg_C-effctor"/>
</dbReference>
<feature type="region of interest" description="Disordered" evidence="5">
    <location>
        <begin position="250"/>
        <end position="278"/>
    </location>
</feature>
<evidence type="ECO:0000256" key="4">
    <source>
        <dbReference type="ARBA" id="ARBA00023163"/>
    </source>
</evidence>
<evidence type="ECO:0000256" key="1">
    <source>
        <dbReference type="ARBA" id="ARBA00005820"/>
    </source>
</evidence>
<dbReference type="Gene3D" id="1.25.40.10">
    <property type="entry name" value="Tetratricopeptide repeat domain"/>
    <property type="match status" value="1"/>
</dbReference>
<dbReference type="SMART" id="SM00862">
    <property type="entry name" value="Trans_reg_C"/>
    <property type="match status" value="1"/>
</dbReference>
<dbReference type="SUPFAM" id="SSF52540">
    <property type="entry name" value="P-loop containing nucleoside triphosphate hydrolases"/>
    <property type="match status" value="1"/>
</dbReference>
<dbReference type="Pfam" id="PF03704">
    <property type="entry name" value="BTAD"/>
    <property type="match status" value="1"/>
</dbReference>
<evidence type="ECO:0000313" key="8">
    <source>
        <dbReference type="EMBL" id="GIH85675.1"/>
    </source>
</evidence>
<evidence type="ECO:0000313" key="9">
    <source>
        <dbReference type="Proteomes" id="UP000655044"/>
    </source>
</evidence>
<dbReference type="InterPro" id="IPR001867">
    <property type="entry name" value="OmpR/PhoB-type_DNA-bd"/>
</dbReference>
<dbReference type="GO" id="GO:0000160">
    <property type="term" value="P:phosphorelay signal transduction system"/>
    <property type="evidence" value="ECO:0007669"/>
    <property type="project" value="InterPro"/>
</dbReference>
<dbReference type="PANTHER" id="PTHR35807:SF1">
    <property type="entry name" value="TRANSCRIPTIONAL REGULATOR REDD"/>
    <property type="match status" value="1"/>
</dbReference>